<evidence type="ECO:0000313" key="3">
    <source>
        <dbReference type="Proteomes" id="UP000179266"/>
    </source>
</evidence>
<feature type="domain" description="GGDEF" evidence="1">
    <location>
        <begin position="337"/>
        <end position="471"/>
    </location>
</feature>
<dbReference type="GO" id="GO:0005886">
    <property type="term" value="C:plasma membrane"/>
    <property type="evidence" value="ECO:0007669"/>
    <property type="project" value="TreeGrafter"/>
</dbReference>
<dbReference type="CDD" id="cd01949">
    <property type="entry name" value="GGDEF"/>
    <property type="match status" value="1"/>
</dbReference>
<organism evidence="2 3">
    <name type="scientific">Candidatus Schekmanbacteria bacterium RBG_13_48_7</name>
    <dbReference type="NCBI Taxonomy" id="1817878"/>
    <lineage>
        <taxon>Bacteria</taxon>
        <taxon>Candidatus Schekmaniibacteriota</taxon>
    </lineage>
</organism>
<name>A0A1F7S4S5_9BACT</name>
<dbReference type="SUPFAM" id="SSF55781">
    <property type="entry name" value="GAF domain-like"/>
    <property type="match status" value="1"/>
</dbReference>
<comment type="caution">
    <text evidence="2">The sequence shown here is derived from an EMBL/GenBank/DDBJ whole genome shotgun (WGS) entry which is preliminary data.</text>
</comment>
<dbReference type="GO" id="GO:0043709">
    <property type="term" value="P:cell adhesion involved in single-species biofilm formation"/>
    <property type="evidence" value="ECO:0007669"/>
    <property type="project" value="TreeGrafter"/>
</dbReference>
<dbReference type="PROSITE" id="PS50887">
    <property type="entry name" value="GGDEF"/>
    <property type="match status" value="1"/>
</dbReference>
<evidence type="ECO:0000259" key="1">
    <source>
        <dbReference type="PROSITE" id="PS50887"/>
    </source>
</evidence>
<dbReference type="InterPro" id="IPR029016">
    <property type="entry name" value="GAF-like_dom_sf"/>
</dbReference>
<dbReference type="Pfam" id="PF01590">
    <property type="entry name" value="GAF"/>
    <property type="match status" value="1"/>
</dbReference>
<dbReference type="PANTHER" id="PTHR45138">
    <property type="entry name" value="REGULATORY COMPONENTS OF SENSORY TRANSDUCTION SYSTEM"/>
    <property type="match status" value="1"/>
</dbReference>
<dbReference type="GO" id="GO:0052621">
    <property type="term" value="F:diguanylate cyclase activity"/>
    <property type="evidence" value="ECO:0007669"/>
    <property type="project" value="TreeGrafter"/>
</dbReference>
<dbReference type="Gene3D" id="3.30.450.40">
    <property type="match status" value="1"/>
</dbReference>
<dbReference type="InterPro" id="IPR003018">
    <property type="entry name" value="GAF"/>
</dbReference>
<dbReference type="InterPro" id="IPR050469">
    <property type="entry name" value="Diguanylate_Cyclase"/>
</dbReference>
<dbReference type="EMBL" id="MGDD01000032">
    <property type="protein sequence ID" value="OGL48730.1"/>
    <property type="molecule type" value="Genomic_DNA"/>
</dbReference>
<proteinExistence type="predicted"/>
<dbReference type="SUPFAM" id="SSF55073">
    <property type="entry name" value="Nucleotide cyclase"/>
    <property type="match status" value="1"/>
</dbReference>
<reference evidence="2 3" key="1">
    <citation type="journal article" date="2016" name="Nat. Commun.">
        <title>Thousands of microbial genomes shed light on interconnected biogeochemical processes in an aquifer system.</title>
        <authorList>
            <person name="Anantharaman K."/>
            <person name="Brown C.T."/>
            <person name="Hug L.A."/>
            <person name="Sharon I."/>
            <person name="Castelle C.J."/>
            <person name="Probst A.J."/>
            <person name="Thomas B.C."/>
            <person name="Singh A."/>
            <person name="Wilkins M.J."/>
            <person name="Karaoz U."/>
            <person name="Brodie E.L."/>
            <person name="Williams K.H."/>
            <person name="Hubbard S.S."/>
            <person name="Banfield J.F."/>
        </authorList>
    </citation>
    <scope>NUCLEOTIDE SEQUENCE [LARGE SCALE GENOMIC DNA]</scope>
</reference>
<dbReference type="SMART" id="SM00065">
    <property type="entry name" value="GAF"/>
    <property type="match status" value="1"/>
</dbReference>
<evidence type="ECO:0000313" key="2">
    <source>
        <dbReference type="EMBL" id="OGL48730.1"/>
    </source>
</evidence>
<dbReference type="FunFam" id="3.30.70.270:FF:000001">
    <property type="entry name" value="Diguanylate cyclase domain protein"/>
    <property type="match status" value="1"/>
</dbReference>
<dbReference type="InterPro" id="IPR000160">
    <property type="entry name" value="GGDEF_dom"/>
</dbReference>
<sequence length="479" mass="54374">MGIEILVIGSLPVIKNVQIILNRSSYKVLLANVFDFEKNIDRLKFPSIIIFCDDKLDVLGEIIIPKLLILDQSIPVLIYSKNKLPELLNYMYPLELMECFFEPVREFEFLALINQLFVLSQNTADFRKLISKTRKTIHELDLFRKIDRSVIEDSENKKILYEILEKITGFIKADAWSLLLYNEKSKKLIFEISKGSVGKKVKNFSLELGQGIAGWVAQYRVPLIVPDALKDKRFFKGVDLVTNFETESVLATPLIVRGKLVGVIELVTRKGGKPFDDNDLMVLQAISTHIAITLETLMLYETTKILSNTDQLTGLYNARFLRNTLESELQIAKQKNTHISFIFMDLDYFKNVNDQYGHLRGRKVLKEVAKVIEDEARENDIIARYGGDEFVIVLPGTGSETAMDIAEKIRLKIKKVSFLKEEKLNINITASFGIATFPENAQTLDDLIEVADSAMFSAKRNNRDAVYMAGLGSLPKGTV</sequence>
<gene>
    <name evidence="2" type="ORF">A2161_05635</name>
</gene>
<accession>A0A1F7S4S5</accession>
<dbReference type="Pfam" id="PF00990">
    <property type="entry name" value="GGDEF"/>
    <property type="match status" value="1"/>
</dbReference>
<dbReference type="AlphaFoldDB" id="A0A1F7S4S5"/>
<protein>
    <recommendedName>
        <fullName evidence="1">GGDEF domain-containing protein</fullName>
    </recommendedName>
</protein>
<dbReference type="InterPro" id="IPR043128">
    <property type="entry name" value="Rev_trsase/Diguanyl_cyclase"/>
</dbReference>
<dbReference type="Proteomes" id="UP000179266">
    <property type="component" value="Unassembled WGS sequence"/>
</dbReference>
<dbReference type="SMART" id="SM00267">
    <property type="entry name" value="GGDEF"/>
    <property type="match status" value="1"/>
</dbReference>
<dbReference type="PANTHER" id="PTHR45138:SF6">
    <property type="entry name" value="DIGUANYLATE CYCLASE DGCN"/>
    <property type="match status" value="1"/>
</dbReference>
<dbReference type="NCBIfam" id="TIGR00254">
    <property type="entry name" value="GGDEF"/>
    <property type="match status" value="1"/>
</dbReference>
<dbReference type="GO" id="GO:1902201">
    <property type="term" value="P:negative regulation of bacterial-type flagellum-dependent cell motility"/>
    <property type="evidence" value="ECO:0007669"/>
    <property type="project" value="TreeGrafter"/>
</dbReference>
<dbReference type="InterPro" id="IPR029787">
    <property type="entry name" value="Nucleotide_cyclase"/>
</dbReference>
<dbReference type="Gene3D" id="3.30.70.270">
    <property type="match status" value="1"/>
</dbReference>